<evidence type="ECO:0000313" key="2">
    <source>
        <dbReference type="EMBL" id="HIZ61432.1"/>
    </source>
</evidence>
<accession>A0A9D2JPA3</accession>
<feature type="coiled-coil region" evidence="1">
    <location>
        <begin position="111"/>
        <end position="148"/>
    </location>
</feature>
<gene>
    <name evidence="2" type="ORF">H9724_01495</name>
</gene>
<evidence type="ECO:0000313" key="3">
    <source>
        <dbReference type="Proteomes" id="UP000824105"/>
    </source>
</evidence>
<organism evidence="2 3">
    <name type="scientific">Candidatus Gemmiger avistercoris</name>
    <dbReference type="NCBI Taxonomy" id="2838606"/>
    <lineage>
        <taxon>Bacteria</taxon>
        <taxon>Bacillati</taxon>
        <taxon>Bacillota</taxon>
        <taxon>Clostridia</taxon>
        <taxon>Eubacteriales</taxon>
        <taxon>Gemmiger</taxon>
    </lineage>
</organism>
<comment type="caution">
    <text evidence="2">The sequence shown here is derived from an EMBL/GenBank/DDBJ whole genome shotgun (WGS) entry which is preliminary data.</text>
</comment>
<keyword evidence="1" id="KW-0175">Coiled coil</keyword>
<reference evidence="2" key="2">
    <citation type="submission" date="2021-04" db="EMBL/GenBank/DDBJ databases">
        <authorList>
            <person name="Gilroy R."/>
        </authorList>
    </citation>
    <scope>NUCLEOTIDE SEQUENCE</scope>
    <source>
        <strain evidence="2">CHK188-11489</strain>
    </source>
</reference>
<name>A0A9D2JPA3_9FIRM</name>
<evidence type="ECO:0000256" key="1">
    <source>
        <dbReference type="SAM" id="Coils"/>
    </source>
</evidence>
<dbReference type="AlphaFoldDB" id="A0A9D2JPA3"/>
<reference evidence="2" key="1">
    <citation type="journal article" date="2021" name="PeerJ">
        <title>Extensive microbial diversity within the chicken gut microbiome revealed by metagenomics and culture.</title>
        <authorList>
            <person name="Gilroy R."/>
            <person name="Ravi A."/>
            <person name="Getino M."/>
            <person name="Pursley I."/>
            <person name="Horton D.L."/>
            <person name="Alikhan N.F."/>
            <person name="Baker D."/>
            <person name="Gharbi K."/>
            <person name="Hall N."/>
            <person name="Watson M."/>
            <person name="Adriaenssens E.M."/>
            <person name="Foster-Nyarko E."/>
            <person name="Jarju S."/>
            <person name="Secka A."/>
            <person name="Antonio M."/>
            <person name="Oren A."/>
            <person name="Chaudhuri R.R."/>
            <person name="La Ragione R."/>
            <person name="Hildebrand F."/>
            <person name="Pallen M.J."/>
        </authorList>
    </citation>
    <scope>NUCLEOTIDE SEQUENCE</scope>
    <source>
        <strain evidence="2">CHK188-11489</strain>
    </source>
</reference>
<proteinExistence type="predicted"/>
<dbReference type="EMBL" id="DXBF01000011">
    <property type="protein sequence ID" value="HIZ61432.1"/>
    <property type="molecule type" value="Genomic_DNA"/>
</dbReference>
<dbReference type="Proteomes" id="UP000824105">
    <property type="component" value="Unassembled WGS sequence"/>
</dbReference>
<sequence>MFMWTENIKEGARYDIPPYTYKFEIDTDEKELLEDLKHVVFGMAERFGNEFAKIYGEMKTENGIANWKLTTKDRMVAGFLEIACEICKDRSDQNRETQRHVKGDPAGEVTIEVKTEGLDETLEKAKALRRELEAARELADELDKHLNEFKH</sequence>
<protein>
    <submittedName>
        <fullName evidence="2">Uncharacterized protein</fullName>
    </submittedName>
</protein>